<evidence type="ECO:0000313" key="1">
    <source>
        <dbReference type="EMBL" id="KNC35494.1"/>
    </source>
</evidence>
<gene>
    <name evidence="1" type="ORF">PFLG_00635</name>
</gene>
<reference evidence="2" key="1">
    <citation type="submission" date="2015-07" db="EMBL/GenBank/DDBJ databases">
        <title>Annotation of Plasmodium falciparum RAJ116.</title>
        <authorList>
            <consortium name="The Broad Institute Genome Sequencing Platform"/>
            <person name="Volkman S.K."/>
            <person name="Neafsey D.E."/>
            <person name="Dash A.P."/>
            <person name="Chitnis C.E."/>
            <person name="Hartl D.L."/>
            <person name="Young S.K."/>
            <person name="Zeng Q."/>
            <person name="Koehrsen M."/>
            <person name="Alvarado L."/>
            <person name="Berlin A."/>
            <person name="Borenstein D."/>
            <person name="Chapman S.B."/>
            <person name="Chen Z."/>
            <person name="Engels R."/>
            <person name="Freedman E."/>
            <person name="Gellesch M."/>
            <person name="Goldberg J."/>
            <person name="Griggs A."/>
            <person name="Gujja S."/>
            <person name="Heilman E.R."/>
            <person name="Heiman D.I."/>
            <person name="Howarth C."/>
            <person name="Jen D."/>
            <person name="Larson L."/>
            <person name="Mehta T."/>
            <person name="Neiman D."/>
            <person name="Park D."/>
            <person name="Pearson M."/>
            <person name="Roberts A."/>
            <person name="Saif S."/>
            <person name="Shea T."/>
            <person name="Shenoy N."/>
            <person name="Sisk P."/>
            <person name="Stolte C."/>
            <person name="Sykes S."/>
            <person name="Walk T."/>
            <person name="White J."/>
            <person name="Yandava C."/>
            <person name="Haas B."/>
            <person name="Henn M.R."/>
            <person name="Nusbaum C."/>
            <person name="Birren B."/>
        </authorList>
    </citation>
    <scope>NUCLEOTIDE SEQUENCE [LARGE SCALE GENOMIC DNA]</scope>
    <source>
        <strain evidence="2">RAJ116</strain>
    </source>
</reference>
<reference evidence="2" key="2">
    <citation type="submission" date="2015-07" db="EMBL/GenBank/DDBJ databases">
        <title>The genome sequence of Plasmodium falciparum RAJ116.</title>
        <authorList>
            <consortium name="The Broad Institute Genome Sequencing Platform"/>
            <person name="Volkman S.K."/>
            <person name="Neafsey D.E."/>
            <person name="Dash A.P."/>
            <person name="Chitnis C.E."/>
            <person name="Hartl D.L."/>
            <person name="Young S.K."/>
            <person name="Kodira C.D."/>
            <person name="Zeng Q."/>
            <person name="Koehrsen M."/>
            <person name="Godfrey P."/>
            <person name="Alvarado L."/>
            <person name="Berlin A."/>
            <person name="Borenstein D."/>
            <person name="Chen Z."/>
            <person name="Engels R."/>
            <person name="Freedman E."/>
            <person name="Gellesch M."/>
            <person name="Goldberg J."/>
            <person name="Griggs A."/>
            <person name="Gujja S."/>
            <person name="Heiman D."/>
            <person name="Hepburn T."/>
            <person name="Howarth C."/>
            <person name="Jen D."/>
            <person name="Larson L."/>
            <person name="Lewis B."/>
            <person name="Mehta T."/>
            <person name="Park D."/>
            <person name="Pearson M."/>
            <person name="Roberts A."/>
            <person name="Saif S."/>
            <person name="Shea T."/>
            <person name="Shenoy N."/>
            <person name="Sisk P."/>
            <person name="Stolte C."/>
            <person name="Sykes S."/>
            <person name="Walk T."/>
            <person name="White J."/>
            <person name="Yandava C."/>
            <person name="Wirth D.F."/>
            <person name="Nusbaum C."/>
            <person name="Birren B."/>
        </authorList>
    </citation>
    <scope>NUCLEOTIDE SEQUENCE [LARGE SCALE GENOMIC DNA]</scope>
    <source>
        <strain evidence="2">RAJ116</strain>
    </source>
</reference>
<dbReference type="EMBL" id="GG663848">
    <property type="protein sequence ID" value="KNC35494.1"/>
    <property type="molecule type" value="Genomic_DNA"/>
</dbReference>
<name>A0A0L0CVV4_PLAFA</name>
<organism evidence="1 2">
    <name type="scientific">Plasmodium falciparum RAJ116</name>
    <dbReference type="NCBI Taxonomy" id="580058"/>
    <lineage>
        <taxon>Eukaryota</taxon>
        <taxon>Sar</taxon>
        <taxon>Alveolata</taxon>
        <taxon>Apicomplexa</taxon>
        <taxon>Aconoidasida</taxon>
        <taxon>Haemosporida</taxon>
        <taxon>Plasmodiidae</taxon>
        <taxon>Plasmodium</taxon>
        <taxon>Plasmodium (Laverania)</taxon>
    </lineage>
</organism>
<sequence length="372" mass="45845">MKEYETHILNNFNKMIWHMKNNFESIININLYTKQENYKQKMKYDKSKYLPITHSNIHNQNMLNEIIKENMDNNKNINYNTADVYKYMKIYSDYDQIQEHFIYNDKPYYEKKNIIINNNNNNNNNKNNILNKKNFFLILNYLLYIFNHNLNLLMKDKNFLECILLQLVHVKKFKNTYYNYKYLFIYRKLILSLIYDMEKKQKTKMNYLLNPEIYEEKKRTLDTQQTEYHKCINIIRHFNYICEKNIKTKIQKNIFYNYLQKYNILHMYNDEQYMNYKIIDNEHILYNFNSDILNIYVNVPLFNYIIPLVIQTKNKSLAIYYICNNEENLDTYMVLYNIMKTFLISYNYDIILIKTSHMNPVNISNKCQEIKS</sequence>
<proteinExistence type="predicted"/>
<dbReference type="OrthoDB" id="371771at2759"/>
<evidence type="ECO:0000313" key="2">
    <source>
        <dbReference type="Proteomes" id="UP000054566"/>
    </source>
</evidence>
<accession>A0A0L0CVV4</accession>
<dbReference type="AlphaFoldDB" id="A0A0L0CVV4"/>
<protein>
    <submittedName>
        <fullName evidence="1">Uncharacterized protein</fullName>
    </submittedName>
</protein>
<dbReference type="Proteomes" id="UP000054566">
    <property type="component" value="Unassembled WGS sequence"/>
</dbReference>